<protein>
    <submittedName>
        <fullName evidence="2">Uncharacterized protein</fullName>
    </submittedName>
</protein>
<name>A0A1C6UM38_9ACTN</name>
<dbReference type="EMBL" id="CP109071">
    <property type="protein sequence ID" value="WSA34392.1"/>
    <property type="molecule type" value="Genomic_DNA"/>
</dbReference>
<dbReference type="AlphaFoldDB" id="A0A1C6UM38"/>
<dbReference type="Proteomes" id="UP000199343">
    <property type="component" value="Unassembled WGS sequence"/>
</dbReference>
<keyword evidence="5" id="KW-1185">Reference proteome</keyword>
<dbReference type="Proteomes" id="UP001334804">
    <property type="component" value="Chromosome"/>
</dbReference>
<evidence type="ECO:0000313" key="5">
    <source>
        <dbReference type="Proteomes" id="UP001334804"/>
    </source>
</evidence>
<reference evidence="3 5" key="2">
    <citation type="submission" date="2022-10" db="EMBL/GenBank/DDBJ databases">
        <title>The complete genomes of actinobacterial strains from the NBC collection.</title>
        <authorList>
            <person name="Joergensen T.S."/>
            <person name="Alvarez Arevalo M."/>
            <person name="Sterndorff E.B."/>
            <person name="Faurdal D."/>
            <person name="Vuksanovic O."/>
            <person name="Mourched A.-S."/>
            <person name="Charusanti P."/>
            <person name="Shaw S."/>
            <person name="Blin K."/>
            <person name="Weber T."/>
        </authorList>
    </citation>
    <scope>NUCLEOTIDE SEQUENCE [LARGE SCALE GENOMIC DNA]</scope>
    <source>
        <strain evidence="3 5">NBC 01809</strain>
    </source>
</reference>
<dbReference type="RefSeq" id="WP_091623721.1">
    <property type="nucleotide sequence ID" value="NZ_CP109071.1"/>
</dbReference>
<evidence type="ECO:0000313" key="4">
    <source>
        <dbReference type="Proteomes" id="UP000199343"/>
    </source>
</evidence>
<dbReference type="EMBL" id="FMIC01000002">
    <property type="protein sequence ID" value="SCL55105.1"/>
    <property type="molecule type" value="Genomic_DNA"/>
</dbReference>
<dbReference type="OrthoDB" id="3381842at2"/>
<reference evidence="2 4" key="1">
    <citation type="submission" date="2016-06" db="EMBL/GenBank/DDBJ databases">
        <authorList>
            <person name="Kjaerup R.B."/>
            <person name="Dalgaard T.S."/>
            <person name="Juul-Madsen H.R."/>
        </authorList>
    </citation>
    <scope>NUCLEOTIDE SEQUENCE [LARGE SCALE GENOMIC DNA]</scope>
    <source>
        <strain evidence="2 4">DSM 43363</strain>
    </source>
</reference>
<organism evidence="2 4">
    <name type="scientific">Micromonospora peucetia</name>
    <dbReference type="NCBI Taxonomy" id="47871"/>
    <lineage>
        <taxon>Bacteria</taxon>
        <taxon>Bacillati</taxon>
        <taxon>Actinomycetota</taxon>
        <taxon>Actinomycetes</taxon>
        <taxon>Micromonosporales</taxon>
        <taxon>Micromonosporaceae</taxon>
        <taxon>Micromonospora</taxon>
    </lineage>
</organism>
<evidence type="ECO:0000313" key="2">
    <source>
        <dbReference type="EMBL" id="SCL55105.1"/>
    </source>
</evidence>
<evidence type="ECO:0000313" key="3">
    <source>
        <dbReference type="EMBL" id="WSA34392.1"/>
    </source>
</evidence>
<proteinExistence type="predicted"/>
<dbReference type="STRING" id="47871.GA0070608_1439"/>
<keyword evidence="1" id="KW-0175">Coiled coil</keyword>
<evidence type="ECO:0000256" key="1">
    <source>
        <dbReference type="SAM" id="Coils"/>
    </source>
</evidence>
<feature type="coiled-coil region" evidence="1">
    <location>
        <begin position="151"/>
        <end position="178"/>
    </location>
</feature>
<accession>A0A1C6UM38</accession>
<sequence>MTDDGTSPRVDRTELPEEIRADLPVPVPVHPLAPMVTYNGITMDNVNRAKTPSGLVPGAGEKGDDTEWDASSLDSAIDWLEAHASFLHNQSYEMVEIQDKMGGVAAGGVGGPGGGSSNPLGAFDRAGDLARKHSGLFTTSQQKVRALSESLYQAANALKEVKENYETAEKANEMSAAEMTRAFTQAPTGPTG</sequence>
<gene>
    <name evidence="2" type="ORF">GA0070608_1439</name>
    <name evidence="3" type="ORF">OIE14_10280</name>
</gene>